<evidence type="ECO:0000256" key="8">
    <source>
        <dbReference type="RuleBase" id="RU362010"/>
    </source>
</evidence>
<dbReference type="OrthoDB" id="9803416at2"/>
<dbReference type="PANTHER" id="PTHR46494:SF1">
    <property type="entry name" value="CORA FAMILY METAL ION TRANSPORTER (EUROFUNG)"/>
    <property type="match status" value="1"/>
</dbReference>
<dbReference type="InterPro" id="IPR004488">
    <property type="entry name" value="Mg/Co-transport_prot_CorA"/>
</dbReference>
<evidence type="ECO:0000256" key="2">
    <source>
        <dbReference type="ARBA" id="ARBA00009765"/>
    </source>
</evidence>
<dbReference type="GO" id="GO:0015087">
    <property type="term" value="F:cobalt ion transmembrane transporter activity"/>
    <property type="evidence" value="ECO:0007669"/>
    <property type="project" value="UniProtKB-UniRule"/>
</dbReference>
<evidence type="ECO:0000256" key="3">
    <source>
        <dbReference type="ARBA" id="ARBA00022448"/>
    </source>
</evidence>
<dbReference type="GO" id="GO:0015095">
    <property type="term" value="F:magnesium ion transmembrane transporter activity"/>
    <property type="evidence" value="ECO:0007669"/>
    <property type="project" value="UniProtKB-UniRule"/>
</dbReference>
<evidence type="ECO:0000256" key="5">
    <source>
        <dbReference type="ARBA" id="ARBA00022692"/>
    </source>
</evidence>
<protein>
    <recommendedName>
        <fullName evidence="8">Magnesium transport protein CorA</fullName>
    </recommendedName>
</protein>
<dbReference type="FunFam" id="1.20.58.340:FF:000012">
    <property type="entry name" value="Magnesium transport protein CorA"/>
    <property type="match status" value="1"/>
</dbReference>
<dbReference type="SUPFAM" id="SSF144083">
    <property type="entry name" value="Magnesium transport protein CorA, transmembrane region"/>
    <property type="match status" value="1"/>
</dbReference>
<evidence type="ECO:0000256" key="1">
    <source>
        <dbReference type="ARBA" id="ARBA00004651"/>
    </source>
</evidence>
<dbReference type="AlphaFoldDB" id="A0A2U3QHC0"/>
<dbReference type="GO" id="GO:0000287">
    <property type="term" value="F:magnesium ion binding"/>
    <property type="evidence" value="ECO:0007669"/>
    <property type="project" value="TreeGrafter"/>
</dbReference>
<dbReference type="Pfam" id="PF01544">
    <property type="entry name" value="CorA"/>
    <property type="match status" value="1"/>
</dbReference>
<dbReference type="SUPFAM" id="SSF143865">
    <property type="entry name" value="CorA soluble domain-like"/>
    <property type="match status" value="1"/>
</dbReference>
<gene>
    <name evidence="8 9" type="primary">corA</name>
    <name evidence="9" type="ORF">NBG4_340007</name>
</gene>
<keyword evidence="6 8" id="KW-1133">Transmembrane helix</keyword>
<dbReference type="CDD" id="cd12828">
    <property type="entry name" value="TmCorA-like_1"/>
    <property type="match status" value="1"/>
</dbReference>
<evidence type="ECO:0000313" key="9">
    <source>
        <dbReference type="EMBL" id="SPQ00816.1"/>
    </source>
</evidence>
<keyword evidence="4 8" id="KW-1003">Cell membrane</keyword>
<evidence type="ECO:0000313" key="10">
    <source>
        <dbReference type="Proteomes" id="UP000245125"/>
    </source>
</evidence>
<accession>A0A2U3QHC0</accession>
<name>A0A2U3QHC0_9BACT</name>
<keyword evidence="10" id="KW-1185">Reference proteome</keyword>
<keyword evidence="8" id="KW-0460">Magnesium</keyword>
<organism evidence="9 10">
    <name type="scientific">Candidatus Sulfobium mesophilum</name>
    <dbReference type="NCBI Taxonomy" id="2016548"/>
    <lineage>
        <taxon>Bacteria</taxon>
        <taxon>Pseudomonadati</taxon>
        <taxon>Nitrospirota</taxon>
        <taxon>Nitrospiria</taxon>
        <taxon>Nitrospirales</taxon>
        <taxon>Nitrospiraceae</taxon>
        <taxon>Candidatus Sulfobium</taxon>
    </lineage>
</organism>
<proteinExistence type="inferred from homology"/>
<keyword evidence="8" id="KW-0406">Ion transport</keyword>
<sequence>MSKQRHQRSKKAGLPPGTLVHIGEKRAEKTKITIIDFDGADFHERETDAVDECFLFKDKPGVTWINMEGVHHVELLERLGECYGFHSLVLEDVMNTEQRPKMEDYSDYLYVVLKMLRYNDSDGGTLSEQISLIVGPNFVFSFQEGIEGDVFGVIRERIRSNKGRIRKMGADYLAYSLIDAIVDNYFAVLEKLGEKVELLEEMIVSNPETETLREIHFLKSEMIFLRKAVWPLREVINALERGESALVRESTRVYLRDVYDHTIQIIDTVETFRDTVSGMLDIYLSSVSNRLNAVMKVLTIIATIFMPLTFIAGIYGMNFKYMPELQWRIGYPLFWLVILVIAGTMLIFFRKKDWL</sequence>
<dbReference type="NCBIfam" id="TIGR00383">
    <property type="entry name" value="corA"/>
    <property type="match status" value="1"/>
</dbReference>
<reference evidence="10" key="1">
    <citation type="submission" date="2018-03" db="EMBL/GenBank/DDBJ databases">
        <authorList>
            <person name="Zecchin S."/>
        </authorList>
    </citation>
    <scope>NUCLEOTIDE SEQUENCE [LARGE SCALE GENOMIC DNA]</scope>
</reference>
<dbReference type="GO" id="GO:0050897">
    <property type="term" value="F:cobalt ion binding"/>
    <property type="evidence" value="ECO:0007669"/>
    <property type="project" value="TreeGrafter"/>
</dbReference>
<evidence type="ECO:0000256" key="4">
    <source>
        <dbReference type="ARBA" id="ARBA00022475"/>
    </source>
</evidence>
<dbReference type="Gene3D" id="3.30.460.20">
    <property type="entry name" value="CorA soluble domain-like"/>
    <property type="match status" value="1"/>
</dbReference>
<dbReference type="Gene3D" id="1.20.58.340">
    <property type="entry name" value="Magnesium transport protein CorA, transmembrane region"/>
    <property type="match status" value="2"/>
</dbReference>
<keyword evidence="5 8" id="KW-0812">Transmembrane</keyword>
<dbReference type="PANTHER" id="PTHR46494">
    <property type="entry name" value="CORA FAMILY METAL ION TRANSPORTER (EUROFUNG)"/>
    <property type="match status" value="1"/>
</dbReference>
<evidence type="ECO:0000256" key="6">
    <source>
        <dbReference type="ARBA" id="ARBA00022989"/>
    </source>
</evidence>
<feature type="transmembrane region" description="Helical" evidence="8">
    <location>
        <begin position="329"/>
        <end position="349"/>
    </location>
</feature>
<dbReference type="EMBL" id="OUUY01000080">
    <property type="protein sequence ID" value="SPQ00816.1"/>
    <property type="molecule type" value="Genomic_DNA"/>
</dbReference>
<dbReference type="InterPro" id="IPR045863">
    <property type="entry name" value="CorA_TM1_TM2"/>
</dbReference>
<comment type="similarity">
    <text evidence="2 8">Belongs to the CorA metal ion transporter (MIT) (TC 1.A.35) family.</text>
</comment>
<keyword evidence="7 8" id="KW-0472">Membrane</keyword>
<dbReference type="GO" id="GO:0005886">
    <property type="term" value="C:plasma membrane"/>
    <property type="evidence" value="ECO:0007669"/>
    <property type="project" value="UniProtKB-SubCell"/>
</dbReference>
<comment type="function">
    <text evidence="8">Mediates influx of magnesium ions.</text>
</comment>
<comment type="subcellular location">
    <subcellularLocation>
        <location evidence="1">Cell membrane</location>
        <topology evidence="1">Multi-pass membrane protein</topology>
    </subcellularLocation>
    <subcellularLocation>
        <location evidence="8">Membrane</location>
        <topology evidence="8">Multi-pass membrane protein</topology>
    </subcellularLocation>
</comment>
<feature type="transmembrane region" description="Helical" evidence="8">
    <location>
        <begin position="297"/>
        <end position="317"/>
    </location>
</feature>
<keyword evidence="3 8" id="KW-0813">Transport</keyword>
<dbReference type="InterPro" id="IPR002523">
    <property type="entry name" value="MgTranspt_CorA/ZnTranspt_ZntB"/>
</dbReference>
<dbReference type="Proteomes" id="UP000245125">
    <property type="component" value="Unassembled WGS sequence"/>
</dbReference>
<evidence type="ECO:0000256" key="7">
    <source>
        <dbReference type="ARBA" id="ARBA00023136"/>
    </source>
</evidence>
<dbReference type="InterPro" id="IPR045861">
    <property type="entry name" value="CorA_cytoplasmic_dom"/>
</dbReference>